<reference evidence="2" key="1">
    <citation type="submission" date="2017-09" db="EMBL/GenBank/DDBJ databases">
        <authorList>
            <person name="Varghese N."/>
            <person name="Submissions S."/>
        </authorList>
    </citation>
    <scope>NUCLEOTIDE SEQUENCE [LARGE SCALE GENOMIC DNA]</scope>
    <source>
        <strain evidence="2">DSM 2913</strain>
    </source>
</reference>
<organism evidence="1 2">
    <name type="scientific">Hydrogenobacter hydrogenophilus</name>
    <dbReference type="NCBI Taxonomy" id="35835"/>
    <lineage>
        <taxon>Bacteria</taxon>
        <taxon>Pseudomonadati</taxon>
        <taxon>Aquificota</taxon>
        <taxon>Aquificia</taxon>
        <taxon>Aquificales</taxon>
        <taxon>Aquificaceae</taxon>
        <taxon>Hydrogenobacter</taxon>
    </lineage>
</organism>
<protein>
    <submittedName>
        <fullName evidence="1">Uncharacterized protein</fullName>
    </submittedName>
</protein>
<name>A0A285P1Z3_9AQUI</name>
<evidence type="ECO:0000313" key="1">
    <source>
        <dbReference type="EMBL" id="SNZ14176.1"/>
    </source>
</evidence>
<accession>A0A285P1Z3</accession>
<dbReference type="Proteomes" id="UP000218627">
    <property type="component" value="Unassembled WGS sequence"/>
</dbReference>
<keyword evidence="2" id="KW-1185">Reference proteome</keyword>
<dbReference type="OrthoDB" id="13857at2"/>
<sequence length="141" mass="16955">MALEEKQVEFLINPLKNRVWAVSMPDGELLDDIISVKRAIFCIENNEQYWLNPFGGAYMWTTRMSSPYEEEFVEFKKSAQQYMCIFDLNISDLQYVDYSPLDGNLLFDEKELKRKLESRYEEFVNLMKELWEYIKEDGYVR</sequence>
<dbReference type="AlphaFoldDB" id="A0A285P1Z3"/>
<proteinExistence type="predicted"/>
<dbReference type="EMBL" id="OBEN01000004">
    <property type="protein sequence ID" value="SNZ14176.1"/>
    <property type="molecule type" value="Genomic_DNA"/>
</dbReference>
<evidence type="ECO:0000313" key="2">
    <source>
        <dbReference type="Proteomes" id="UP000218627"/>
    </source>
</evidence>
<gene>
    <name evidence="1" type="ORF">SAMN06265353_1009</name>
</gene>
<dbReference type="RefSeq" id="WP_096601987.1">
    <property type="nucleotide sequence ID" value="NZ_OBEN01000004.1"/>
</dbReference>